<evidence type="ECO:0000313" key="8">
    <source>
        <dbReference type="Proteomes" id="UP000244677"/>
    </source>
</evidence>
<evidence type="ECO:0000313" key="7">
    <source>
        <dbReference type="EMBL" id="AWG25138.1"/>
    </source>
</evidence>
<organism evidence="7 8">
    <name type="scientific">Flavobacterium kingsejongi</name>
    <dbReference type="NCBI Taxonomy" id="1678728"/>
    <lineage>
        <taxon>Bacteria</taxon>
        <taxon>Pseudomonadati</taxon>
        <taxon>Bacteroidota</taxon>
        <taxon>Flavobacteriia</taxon>
        <taxon>Flavobacteriales</taxon>
        <taxon>Flavobacteriaceae</taxon>
        <taxon>Flavobacterium</taxon>
    </lineage>
</organism>
<feature type="domain" description="Bacterial surface antigen (D15)" evidence="6">
    <location>
        <begin position="664"/>
        <end position="828"/>
    </location>
</feature>
<dbReference type="InterPro" id="IPR000184">
    <property type="entry name" value="Bac_surfAg_D15"/>
</dbReference>
<keyword evidence="4" id="KW-0472">Membrane</keyword>
<dbReference type="Proteomes" id="UP000244677">
    <property type="component" value="Chromosome"/>
</dbReference>
<gene>
    <name evidence="7" type="ORF">FK004_07775</name>
</gene>
<dbReference type="Gene3D" id="2.40.160.50">
    <property type="entry name" value="membrane protein fhac: a member of the omp85/tpsb transporter family"/>
    <property type="match status" value="1"/>
</dbReference>
<dbReference type="KEGG" id="fki:FK004_07775"/>
<evidence type="ECO:0000256" key="4">
    <source>
        <dbReference type="ARBA" id="ARBA00023136"/>
    </source>
</evidence>
<dbReference type="InterPro" id="IPR039910">
    <property type="entry name" value="D15-like"/>
</dbReference>
<dbReference type="PANTHER" id="PTHR12815:SF47">
    <property type="entry name" value="TRANSLOCATION AND ASSEMBLY MODULE SUBUNIT TAMA"/>
    <property type="match status" value="1"/>
</dbReference>
<keyword evidence="3" id="KW-0732">Signal</keyword>
<dbReference type="PROSITE" id="PS51257">
    <property type="entry name" value="PROKAR_LIPOPROTEIN"/>
    <property type="match status" value="1"/>
</dbReference>
<dbReference type="AlphaFoldDB" id="A0A2S1LN71"/>
<proteinExistence type="predicted"/>
<comment type="subcellular location">
    <subcellularLocation>
        <location evidence="1">Membrane</location>
    </subcellularLocation>
</comment>
<evidence type="ECO:0000256" key="5">
    <source>
        <dbReference type="ARBA" id="ARBA00023237"/>
    </source>
</evidence>
<keyword evidence="2" id="KW-0812">Transmembrane</keyword>
<keyword evidence="8" id="KW-1185">Reference proteome</keyword>
<dbReference type="RefSeq" id="WP_108736742.1">
    <property type="nucleotide sequence ID" value="NZ_CP020919.1"/>
</dbReference>
<sequence>MKKNTAKISLIILIGAIIYSCNSVKRVPDGKHLLTKNTVHMNGDVTKDETNTNLLYQVPNSSVLGYRLRLGLYNLAKKNPDSSYKAWLQKKPGRYKNLSAVLSEKQVERLGQSFIVSGLSNFLKKTGEAPVIVDEAKTKKSITRLNSHYYNAGYFNVKTTYKVDTLANKRATIKYDIRTGMPYMVDSISTRIATPALDSLYEKTKSESVLLSDVQYNKQNLDDERDRITSNFRNRGAYYFQQNYITYSVDTIDTGHKANIELIVSNQDIRVNDSTVKKPFKLFKISEVNIFTDNTSAKNTAKIVDSVTYNDFNLYSSGTLNYRPKAITDAVFITKGTMFSDFRKTLSLRYLNNLKVFNYPSIQYVEDPADSTGTSLITNIFLTPMKKYTFNVTGDITHSNIQDFGITASPTLTIRNIFRGAETLDISTRGNIGSSRDLANPNGVFFNISEYGADIKLNFPRIFLPFNTERIIPKNMIPSTIMSFGFSKQQNIGLDKENFTGIVNYNWSPKRFVTSRFDLLNVQYVRNVNPGNYFNVYSSSYDRLNNLARAIGYIPSDQELDHQTGTAAFIRDVQDGNTPILINSEDYKTVSSIEERRKRLTENNLIFASNFSYSKTTKRDLYDNDFYIFKAKVESAGNALSLLSNLTKEPKNEDGKKSLFNVEYSQYIKTEFEFIKHWDFGKTQILAVRAFGGIAIPYGNSNNIPFSRSYFAGGSNDNRGWQSYSLGPGSSGGVNDFNEANMKLTGSAEFRINLLGKFYGAVFVDAGNIWNTLDNVTDKKYTFEGIKDLQEIAVGSGFGIRYDLNFFVIRLDLGYKTYNPASEEGQRWFRGYNFSKTVLNIGINYPF</sequence>
<evidence type="ECO:0000259" key="6">
    <source>
        <dbReference type="Pfam" id="PF01103"/>
    </source>
</evidence>
<evidence type="ECO:0000256" key="3">
    <source>
        <dbReference type="ARBA" id="ARBA00022729"/>
    </source>
</evidence>
<dbReference type="EMBL" id="CP020919">
    <property type="protein sequence ID" value="AWG25138.1"/>
    <property type="molecule type" value="Genomic_DNA"/>
</dbReference>
<name>A0A2S1LN71_9FLAO</name>
<protein>
    <recommendedName>
        <fullName evidence="6">Bacterial surface antigen (D15) domain-containing protein</fullName>
    </recommendedName>
</protein>
<keyword evidence="5" id="KW-0998">Cell outer membrane</keyword>
<dbReference type="Pfam" id="PF01103">
    <property type="entry name" value="Omp85"/>
    <property type="match status" value="1"/>
</dbReference>
<accession>A0A2S1LN71</accession>
<dbReference type="GO" id="GO:0019867">
    <property type="term" value="C:outer membrane"/>
    <property type="evidence" value="ECO:0007669"/>
    <property type="project" value="InterPro"/>
</dbReference>
<reference evidence="7 8" key="1">
    <citation type="submission" date="2017-04" db="EMBL/GenBank/DDBJ databases">
        <title>Complete genome sequence of Flavobacterium kingsejong AJ004.</title>
        <authorList>
            <person name="Lee P.C."/>
        </authorList>
    </citation>
    <scope>NUCLEOTIDE SEQUENCE [LARGE SCALE GENOMIC DNA]</scope>
    <source>
        <strain evidence="7 8">AJ004</strain>
    </source>
</reference>
<dbReference type="OrthoDB" id="9814535at2"/>
<evidence type="ECO:0000256" key="2">
    <source>
        <dbReference type="ARBA" id="ARBA00022692"/>
    </source>
</evidence>
<evidence type="ECO:0000256" key="1">
    <source>
        <dbReference type="ARBA" id="ARBA00004370"/>
    </source>
</evidence>
<dbReference type="PANTHER" id="PTHR12815">
    <property type="entry name" value="SORTING AND ASSEMBLY MACHINERY SAMM50 PROTEIN FAMILY MEMBER"/>
    <property type="match status" value="1"/>
</dbReference>